<reference evidence="1 2" key="1">
    <citation type="submission" date="2017-06" db="EMBL/GenBank/DDBJ databases">
        <authorList>
            <person name="Kim H.J."/>
            <person name="Triplett B.A."/>
        </authorList>
    </citation>
    <scope>NUCLEOTIDE SEQUENCE [LARGE SCALE GENOMIC DNA]</scope>
    <source>
        <strain evidence="1 2">DS15</strain>
    </source>
</reference>
<keyword evidence="2" id="KW-1185">Reference proteome</keyword>
<evidence type="ECO:0000313" key="2">
    <source>
        <dbReference type="Proteomes" id="UP000198339"/>
    </source>
</evidence>
<dbReference type="AlphaFoldDB" id="A0A239L0M5"/>
<proteinExistence type="predicted"/>
<dbReference type="InterPro" id="IPR021341">
    <property type="entry name" value="DUF2958"/>
</dbReference>
<protein>
    <submittedName>
        <fullName evidence="1">Uncharacterized protein</fullName>
    </submittedName>
</protein>
<dbReference type="EMBL" id="FZPA01000018">
    <property type="protein sequence ID" value="SNT23860.1"/>
    <property type="molecule type" value="Genomic_DNA"/>
</dbReference>
<gene>
    <name evidence="1" type="ORF">SAMN06295955_11828</name>
</gene>
<name>A0A239L0M5_9SPHN</name>
<organism evidence="1 2">
    <name type="scientific">Sphingopyxis indica</name>
    <dbReference type="NCBI Taxonomy" id="436663"/>
    <lineage>
        <taxon>Bacteria</taxon>
        <taxon>Pseudomonadati</taxon>
        <taxon>Pseudomonadota</taxon>
        <taxon>Alphaproteobacteria</taxon>
        <taxon>Sphingomonadales</taxon>
        <taxon>Sphingomonadaceae</taxon>
        <taxon>Sphingopyxis</taxon>
    </lineage>
</organism>
<accession>A0A239L0M5</accession>
<dbReference type="Proteomes" id="UP000198339">
    <property type="component" value="Unassembled WGS sequence"/>
</dbReference>
<dbReference type="Pfam" id="PF11171">
    <property type="entry name" value="DUF2958"/>
    <property type="match status" value="1"/>
</dbReference>
<evidence type="ECO:0000313" key="1">
    <source>
        <dbReference type="EMBL" id="SNT23860.1"/>
    </source>
</evidence>
<sequence length="118" mass="12896">MEAIMQLITDTIRDRLIANGRESRDNPAFDPHPVVKLFTPDAGATWLISECDPQQPDYLYGLCDLGLGEPELGSVSLTELEALRGPLGLPVERDLYFEAGYPLSHYAHLANKAGAITA</sequence>